<reference evidence="6 7" key="1">
    <citation type="submission" date="2019-07" db="EMBL/GenBank/DDBJ databases">
        <title>Complete genome sequence of Comamonas sp. NLF 7-7 isolated from livestock.</title>
        <authorList>
            <person name="Kim D.H."/>
            <person name="Kim J.G."/>
        </authorList>
    </citation>
    <scope>NUCLEOTIDE SEQUENCE [LARGE SCALE GENOMIC DNA]</scope>
    <source>
        <strain evidence="6 7">NLF 7-7</strain>
    </source>
</reference>
<evidence type="ECO:0000313" key="7">
    <source>
        <dbReference type="Proteomes" id="UP000321199"/>
    </source>
</evidence>
<dbReference type="KEGG" id="cof:FOZ74_08135"/>
<dbReference type="RefSeq" id="WP_146912592.1">
    <property type="nucleotide sequence ID" value="NZ_CP042344.1"/>
</dbReference>
<dbReference type="PROSITE" id="PS51379">
    <property type="entry name" value="4FE4S_FER_2"/>
    <property type="match status" value="2"/>
</dbReference>
<dbReference type="Proteomes" id="UP000321199">
    <property type="component" value="Chromosome"/>
</dbReference>
<dbReference type="AlphaFoldDB" id="A0A5B8RTN4"/>
<sequence length="82" mass="8671">MLARMSGAFKAIPAIDLERCTGCGWCVAACPPHVLSLHPLEEVPGAAKRSFLDDADACTGCALCAVRCPFDAIAMVRRNPPN</sequence>
<accession>A0A5B8RTN4</accession>
<dbReference type="PROSITE" id="PS00198">
    <property type="entry name" value="4FE4S_FER_1"/>
    <property type="match status" value="2"/>
</dbReference>
<dbReference type="SUPFAM" id="SSF54862">
    <property type="entry name" value="4Fe-4S ferredoxins"/>
    <property type="match status" value="1"/>
</dbReference>
<keyword evidence="2" id="KW-0479">Metal-binding</keyword>
<evidence type="ECO:0000256" key="3">
    <source>
        <dbReference type="ARBA" id="ARBA00023004"/>
    </source>
</evidence>
<proteinExistence type="predicted"/>
<evidence type="ECO:0000256" key="4">
    <source>
        <dbReference type="ARBA" id="ARBA00023014"/>
    </source>
</evidence>
<name>A0A5B8RTN4_9BURK</name>
<evidence type="ECO:0000313" key="6">
    <source>
        <dbReference type="EMBL" id="QEA12999.1"/>
    </source>
</evidence>
<organism evidence="6 7">
    <name type="scientific">Comamonas flocculans</name>
    <dbReference type="NCBI Taxonomy" id="2597701"/>
    <lineage>
        <taxon>Bacteria</taxon>
        <taxon>Pseudomonadati</taxon>
        <taxon>Pseudomonadota</taxon>
        <taxon>Betaproteobacteria</taxon>
        <taxon>Burkholderiales</taxon>
        <taxon>Comamonadaceae</taxon>
        <taxon>Comamonas</taxon>
    </lineage>
</organism>
<dbReference type="Pfam" id="PF12838">
    <property type="entry name" value="Fer4_7"/>
    <property type="match status" value="1"/>
</dbReference>
<keyword evidence="3" id="KW-0408">Iron</keyword>
<dbReference type="PANTHER" id="PTHR43687:SF1">
    <property type="entry name" value="FERREDOXIN III"/>
    <property type="match status" value="1"/>
</dbReference>
<dbReference type="PANTHER" id="PTHR43687">
    <property type="entry name" value="ADENYLYLSULFATE REDUCTASE, BETA SUBUNIT"/>
    <property type="match status" value="1"/>
</dbReference>
<keyword evidence="7" id="KW-1185">Reference proteome</keyword>
<keyword evidence="1" id="KW-0004">4Fe-4S</keyword>
<dbReference type="GO" id="GO:0051539">
    <property type="term" value="F:4 iron, 4 sulfur cluster binding"/>
    <property type="evidence" value="ECO:0007669"/>
    <property type="project" value="UniProtKB-KW"/>
</dbReference>
<dbReference type="Gene3D" id="3.30.70.20">
    <property type="match status" value="2"/>
</dbReference>
<dbReference type="InterPro" id="IPR050572">
    <property type="entry name" value="Fe-S_Ferredoxin"/>
</dbReference>
<feature type="domain" description="4Fe-4S ferredoxin-type" evidence="5">
    <location>
        <begin position="11"/>
        <end position="40"/>
    </location>
</feature>
<gene>
    <name evidence="6" type="ORF">FOZ74_08135</name>
</gene>
<protein>
    <submittedName>
        <fullName evidence="6">4Fe-4S dicluster domain-containing protein</fullName>
    </submittedName>
</protein>
<evidence type="ECO:0000259" key="5">
    <source>
        <dbReference type="PROSITE" id="PS51379"/>
    </source>
</evidence>
<feature type="domain" description="4Fe-4S ferredoxin-type" evidence="5">
    <location>
        <begin position="48"/>
        <end position="78"/>
    </location>
</feature>
<dbReference type="InterPro" id="IPR017896">
    <property type="entry name" value="4Fe4S_Fe-S-bd"/>
</dbReference>
<evidence type="ECO:0000256" key="1">
    <source>
        <dbReference type="ARBA" id="ARBA00022485"/>
    </source>
</evidence>
<dbReference type="EMBL" id="CP042344">
    <property type="protein sequence ID" value="QEA12999.1"/>
    <property type="molecule type" value="Genomic_DNA"/>
</dbReference>
<evidence type="ECO:0000256" key="2">
    <source>
        <dbReference type="ARBA" id="ARBA00022723"/>
    </source>
</evidence>
<dbReference type="GO" id="GO:0046872">
    <property type="term" value="F:metal ion binding"/>
    <property type="evidence" value="ECO:0007669"/>
    <property type="project" value="UniProtKB-KW"/>
</dbReference>
<dbReference type="OrthoDB" id="9781785at2"/>
<keyword evidence="4" id="KW-0411">Iron-sulfur</keyword>
<dbReference type="InterPro" id="IPR017900">
    <property type="entry name" value="4Fe4S_Fe_S_CS"/>
</dbReference>